<name>A0A1U7M369_TISCR</name>
<dbReference type="Pfam" id="PF01368">
    <property type="entry name" value="DHH"/>
    <property type="match status" value="1"/>
</dbReference>
<dbReference type="GO" id="GO:0003676">
    <property type="term" value="F:nucleic acid binding"/>
    <property type="evidence" value="ECO:0007669"/>
    <property type="project" value="InterPro"/>
</dbReference>
<dbReference type="InterPro" id="IPR001667">
    <property type="entry name" value="DDH_dom"/>
</dbReference>
<feature type="domain" description="DDH" evidence="1">
    <location>
        <begin position="21"/>
        <end position="162"/>
    </location>
</feature>
<dbReference type="EC" id="3.1.-.-" evidence="3"/>
<dbReference type="InterPro" id="IPR003156">
    <property type="entry name" value="DHHA1_dom"/>
</dbReference>
<comment type="caution">
    <text evidence="3">The sequence shown here is derived from an EMBL/GenBank/DDBJ whole genome shotgun (WGS) entry which is preliminary data.</text>
</comment>
<dbReference type="AlphaFoldDB" id="A0A1U7M369"/>
<dbReference type="GO" id="GO:0008441">
    <property type="term" value="F:3'(2'),5'-bisphosphate nucleotidase activity"/>
    <property type="evidence" value="ECO:0007669"/>
    <property type="project" value="UniProtKB-EC"/>
</dbReference>
<dbReference type="Proteomes" id="UP000186112">
    <property type="component" value="Unassembled WGS sequence"/>
</dbReference>
<evidence type="ECO:0000259" key="2">
    <source>
        <dbReference type="Pfam" id="PF02272"/>
    </source>
</evidence>
<dbReference type="EC" id="3.1.3.7" evidence="3"/>
<dbReference type="InterPro" id="IPR038763">
    <property type="entry name" value="DHH_sf"/>
</dbReference>
<dbReference type="OrthoDB" id="9803668at2"/>
<keyword evidence="3" id="KW-0378">Hydrolase</keyword>
<reference evidence="3 4" key="1">
    <citation type="submission" date="2016-02" db="EMBL/GenBank/DDBJ databases">
        <title>Genome sequence of Tissierella creatinophila DSM 6911.</title>
        <authorList>
            <person name="Poehlein A."/>
            <person name="Daniel R."/>
        </authorList>
    </citation>
    <scope>NUCLEOTIDE SEQUENCE [LARGE SCALE GENOMIC DNA]</scope>
    <source>
        <strain evidence="3 4">DSM 6911</strain>
    </source>
</reference>
<feature type="domain" description="DHHA1" evidence="2">
    <location>
        <begin position="228"/>
        <end position="325"/>
    </location>
</feature>
<accession>A0A1U7M369</accession>
<organism evidence="3 4">
    <name type="scientific">Tissierella creatinophila DSM 6911</name>
    <dbReference type="NCBI Taxonomy" id="1123403"/>
    <lineage>
        <taxon>Bacteria</taxon>
        <taxon>Bacillati</taxon>
        <taxon>Bacillota</taxon>
        <taxon>Tissierellia</taxon>
        <taxon>Tissierellales</taxon>
        <taxon>Tissierellaceae</taxon>
        <taxon>Tissierella</taxon>
    </lineage>
</organism>
<evidence type="ECO:0000259" key="1">
    <source>
        <dbReference type="Pfam" id="PF01368"/>
    </source>
</evidence>
<protein>
    <submittedName>
        <fullName evidence="3">Bifunctional oligoribonuclease and PAP phosphatase NrnA</fullName>
        <ecNumber evidence="3">3.1.-.-</ecNumber>
        <ecNumber evidence="3">3.1.3.7</ecNumber>
    </submittedName>
</protein>
<dbReference type="PANTHER" id="PTHR47618">
    <property type="entry name" value="BIFUNCTIONAL OLIGORIBONUCLEASE AND PAP PHOSPHATASE NRNA"/>
    <property type="match status" value="1"/>
</dbReference>
<evidence type="ECO:0000313" key="4">
    <source>
        <dbReference type="Proteomes" id="UP000186112"/>
    </source>
</evidence>
<dbReference type="EMBL" id="LTDM01000064">
    <property type="protein sequence ID" value="OLS01764.1"/>
    <property type="molecule type" value="Genomic_DNA"/>
</dbReference>
<dbReference type="RefSeq" id="WP_084191957.1">
    <property type="nucleotide sequence ID" value="NZ_LTDM01000064.1"/>
</dbReference>
<evidence type="ECO:0000313" key="3">
    <source>
        <dbReference type="EMBL" id="OLS01764.1"/>
    </source>
</evidence>
<dbReference type="SUPFAM" id="SSF64182">
    <property type="entry name" value="DHH phosphoesterases"/>
    <property type="match status" value="1"/>
</dbReference>
<keyword evidence="4" id="KW-1185">Reference proteome</keyword>
<dbReference type="InterPro" id="IPR051319">
    <property type="entry name" value="Oligoribo/pAp-PDE_c-di-AMP_PDE"/>
</dbReference>
<dbReference type="Gene3D" id="3.10.310.30">
    <property type="match status" value="1"/>
</dbReference>
<dbReference type="Pfam" id="PF02272">
    <property type="entry name" value="DHHA1"/>
    <property type="match status" value="1"/>
</dbReference>
<proteinExistence type="predicted"/>
<dbReference type="PANTHER" id="PTHR47618:SF1">
    <property type="entry name" value="BIFUNCTIONAL OLIGORIBONUCLEASE AND PAP PHOSPHATASE NRNA"/>
    <property type="match status" value="1"/>
</dbReference>
<gene>
    <name evidence="3" type="primary">nrnA_2</name>
    <name evidence="3" type="ORF">TICRE_23640</name>
</gene>
<sequence>MNREILLNMGKAIDLIKESSNIFIASHINPDGDNIGSSLALALALKKINKNIVVLKSDIIPIDFTFLPGINLIKEYDDKLDDIDLFITLDCGDINRLGQNKILFENAKKTINIDHHISNTNFGDINIVDSKVTATGELIYYFIKQMEIEIDKDIATNIYTAISTDTGSFKYESVSSDTHRIIADLLDIGIDKSDININLYENMSFTRMKLFIKSLTTLETFNNGKIAVIEVTQEMLKETGASLEDSEGIVSFIKKLSTVEAACILKELEKEDIKISLRTKKYLDASYICNKFDGGGHKRAAGCTIYKGIKEAKELIVKSIQEAMKV</sequence>
<dbReference type="Gene3D" id="3.90.1640.10">
    <property type="entry name" value="inorganic pyrophosphatase (n-terminal core)"/>
    <property type="match status" value="1"/>
</dbReference>